<evidence type="ECO:0000313" key="3">
    <source>
        <dbReference type="Proteomes" id="UP001066276"/>
    </source>
</evidence>
<evidence type="ECO:0000313" key="2">
    <source>
        <dbReference type="EMBL" id="KAJ1141833.1"/>
    </source>
</evidence>
<proteinExistence type="predicted"/>
<feature type="region of interest" description="Disordered" evidence="1">
    <location>
        <begin position="107"/>
        <end position="145"/>
    </location>
</feature>
<protein>
    <submittedName>
        <fullName evidence="2">Uncharacterized protein</fullName>
    </submittedName>
</protein>
<feature type="region of interest" description="Disordered" evidence="1">
    <location>
        <begin position="1"/>
        <end position="88"/>
    </location>
</feature>
<gene>
    <name evidence="2" type="ORF">NDU88_008161</name>
</gene>
<feature type="compositionally biased region" description="Basic and acidic residues" evidence="1">
    <location>
        <begin position="130"/>
        <end position="145"/>
    </location>
</feature>
<accession>A0AAV7QNX1</accession>
<dbReference type="AlphaFoldDB" id="A0AAV7QNX1"/>
<reference evidence="2" key="1">
    <citation type="journal article" date="2022" name="bioRxiv">
        <title>Sequencing and chromosome-scale assembly of the giantPleurodeles waltlgenome.</title>
        <authorList>
            <person name="Brown T."/>
            <person name="Elewa A."/>
            <person name="Iarovenko S."/>
            <person name="Subramanian E."/>
            <person name="Araus A.J."/>
            <person name="Petzold A."/>
            <person name="Susuki M."/>
            <person name="Suzuki K.-i.T."/>
            <person name="Hayashi T."/>
            <person name="Toyoda A."/>
            <person name="Oliveira C."/>
            <person name="Osipova E."/>
            <person name="Leigh N.D."/>
            <person name="Simon A."/>
            <person name="Yun M.H."/>
        </authorList>
    </citation>
    <scope>NUCLEOTIDE SEQUENCE</scope>
    <source>
        <strain evidence="2">20211129_DDA</strain>
        <tissue evidence="2">Liver</tissue>
    </source>
</reference>
<dbReference type="Proteomes" id="UP001066276">
    <property type="component" value="Chromosome 6"/>
</dbReference>
<keyword evidence="3" id="KW-1185">Reference proteome</keyword>
<dbReference type="EMBL" id="JANPWB010000010">
    <property type="protein sequence ID" value="KAJ1141833.1"/>
    <property type="molecule type" value="Genomic_DNA"/>
</dbReference>
<organism evidence="2 3">
    <name type="scientific">Pleurodeles waltl</name>
    <name type="common">Iberian ribbed newt</name>
    <dbReference type="NCBI Taxonomy" id="8319"/>
    <lineage>
        <taxon>Eukaryota</taxon>
        <taxon>Metazoa</taxon>
        <taxon>Chordata</taxon>
        <taxon>Craniata</taxon>
        <taxon>Vertebrata</taxon>
        <taxon>Euteleostomi</taxon>
        <taxon>Amphibia</taxon>
        <taxon>Batrachia</taxon>
        <taxon>Caudata</taxon>
        <taxon>Salamandroidea</taxon>
        <taxon>Salamandridae</taxon>
        <taxon>Pleurodelinae</taxon>
        <taxon>Pleurodeles</taxon>
    </lineage>
</organism>
<sequence>MDLRPAAGTQAAASSDGPARDSETRLPESCVKRRASPCPRCRDHHRRRRRAADTSPAYPRKQWPLSPGLGGSRGRGHRSVTRNRGEARRWRRAFFLLGPRGRRVLLGSPAAPTASPPNLALHPWPRGARHSGDLQGGERKGNKTK</sequence>
<comment type="caution">
    <text evidence="2">The sequence shown here is derived from an EMBL/GenBank/DDBJ whole genome shotgun (WGS) entry which is preliminary data.</text>
</comment>
<evidence type="ECO:0000256" key="1">
    <source>
        <dbReference type="SAM" id="MobiDB-lite"/>
    </source>
</evidence>
<name>A0AAV7QNX1_PLEWA</name>